<feature type="compositionally biased region" description="Polar residues" evidence="5">
    <location>
        <begin position="365"/>
        <end position="381"/>
    </location>
</feature>
<sequence length="436" mass="48081">MTVFANWVATASTICCLFLLISWAALPTDKTNRHYLSVCLTFGVMIMNLGFVVPLAVQPDQCYDTITPHSMSSSKVCGASGSLLLLGGWCGVMWAFLRSLSLHLQICWQVIVGRNFMIFAQAVGWGVPLLGITLALVLSGVSFRFGPTCHINHRNSLADLWIPLLLFAGATVVLTFATFGYCVKVYLVSLYDTSATTENSGLPPYSNSVRTVSPRQAYRRVKRVIALQWRGIAIVLIIIADVIFFSVIFVFQDNVVQSVTDDARVAEKWVTCLIGTAGNKNACLKYTDSIVVNEATVSAVLLLLGLNGIWLIFLLGRISMFTGWVDLVRSILPSNRKQKEFVSVDARYENKKDLRTPRSYEMLSRDTSAGVTPLSPAQSPLSGRRSPDYFGRTARYHAPTTSFSSPRPPARGSWDPQQTYARPGVEKLNPLGMNKT</sequence>
<dbReference type="Gene3D" id="1.20.1070.10">
    <property type="entry name" value="Rhodopsin 7-helix transmembrane proteins"/>
    <property type="match status" value="1"/>
</dbReference>
<evidence type="ECO:0000259" key="7">
    <source>
        <dbReference type="PROSITE" id="PS50261"/>
    </source>
</evidence>
<protein>
    <submittedName>
        <fullName evidence="8">GPCR, family 2-like protein</fullName>
    </submittedName>
</protein>
<dbReference type="GO" id="GO:0016020">
    <property type="term" value="C:membrane"/>
    <property type="evidence" value="ECO:0007669"/>
    <property type="project" value="UniProtKB-SubCell"/>
</dbReference>
<dbReference type="EMBL" id="AZGY01000001">
    <property type="protein sequence ID" value="OAA32994.1"/>
    <property type="molecule type" value="Genomic_DNA"/>
</dbReference>
<evidence type="ECO:0000256" key="2">
    <source>
        <dbReference type="ARBA" id="ARBA00022692"/>
    </source>
</evidence>
<evidence type="ECO:0000313" key="9">
    <source>
        <dbReference type="Proteomes" id="UP000078544"/>
    </source>
</evidence>
<name>A0A166UUX3_9HYPO</name>
<evidence type="ECO:0000256" key="1">
    <source>
        <dbReference type="ARBA" id="ARBA00004141"/>
    </source>
</evidence>
<proteinExistence type="predicted"/>
<evidence type="ECO:0000256" key="4">
    <source>
        <dbReference type="ARBA" id="ARBA00023136"/>
    </source>
</evidence>
<reference evidence="8 9" key="1">
    <citation type="journal article" date="2016" name="Genome Biol. Evol.">
        <title>Divergent and convergent evolution of fungal pathogenicity.</title>
        <authorList>
            <person name="Shang Y."/>
            <person name="Xiao G."/>
            <person name="Zheng P."/>
            <person name="Cen K."/>
            <person name="Zhan S."/>
            <person name="Wang C."/>
        </authorList>
    </citation>
    <scope>NUCLEOTIDE SEQUENCE [LARGE SCALE GENOMIC DNA]</scope>
    <source>
        <strain evidence="8 9">RCEF 2490</strain>
    </source>
</reference>
<feature type="transmembrane region" description="Helical" evidence="6">
    <location>
        <begin position="78"/>
        <end position="97"/>
    </location>
</feature>
<dbReference type="PANTHER" id="PTHR42058">
    <property type="entry name" value="G_PROTEIN_RECEP_F2_4 DOMAIN-CONTAINING PROTEIN"/>
    <property type="match status" value="1"/>
</dbReference>
<accession>A0A166UUX3</accession>
<feature type="transmembrane region" description="Helical" evidence="6">
    <location>
        <begin position="295"/>
        <end position="315"/>
    </location>
</feature>
<dbReference type="GO" id="GO:0007166">
    <property type="term" value="P:cell surface receptor signaling pathway"/>
    <property type="evidence" value="ECO:0007669"/>
    <property type="project" value="InterPro"/>
</dbReference>
<evidence type="ECO:0000256" key="5">
    <source>
        <dbReference type="SAM" id="MobiDB-lite"/>
    </source>
</evidence>
<organism evidence="8 9">
    <name type="scientific">Moelleriella libera RCEF 2490</name>
    <dbReference type="NCBI Taxonomy" id="1081109"/>
    <lineage>
        <taxon>Eukaryota</taxon>
        <taxon>Fungi</taxon>
        <taxon>Dikarya</taxon>
        <taxon>Ascomycota</taxon>
        <taxon>Pezizomycotina</taxon>
        <taxon>Sordariomycetes</taxon>
        <taxon>Hypocreomycetidae</taxon>
        <taxon>Hypocreales</taxon>
        <taxon>Clavicipitaceae</taxon>
        <taxon>Moelleriella</taxon>
    </lineage>
</organism>
<dbReference type="InterPro" id="IPR053247">
    <property type="entry name" value="GPCR_GPR1/git3-like"/>
</dbReference>
<keyword evidence="3 6" id="KW-1133">Transmembrane helix</keyword>
<keyword evidence="4 6" id="KW-0472">Membrane</keyword>
<keyword evidence="9" id="KW-1185">Reference proteome</keyword>
<dbReference type="OrthoDB" id="26203at2759"/>
<feature type="transmembrane region" description="Helical" evidence="6">
    <location>
        <begin position="6"/>
        <end position="26"/>
    </location>
</feature>
<evidence type="ECO:0000256" key="6">
    <source>
        <dbReference type="SAM" id="Phobius"/>
    </source>
</evidence>
<feature type="domain" description="G-protein coupled receptors family 2 profile 2" evidence="7">
    <location>
        <begin position="1"/>
        <end position="162"/>
    </location>
</feature>
<dbReference type="Proteomes" id="UP000078544">
    <property type="component" value="Unassembled WGS sequence"/>
</dbReference>
<evidence type="ECO:0000256" key="3">
    <source>
        <dbReference type="ARBA" id="ARBA00022989"/>
    </source>
</evidence>
<evidence type="ECO:0000313" key="8">
    <source>
        <dbReference type="EMBL" id="OAA32994.1"/>
    </source>
</evidence>
<dbReference type="AlphaFoldDB" id="A0A166UUX3"/>
<feature type="transmembrane region" description="Helical" evidence="6">
    <location>
        <begin position="38"/>
        <end position="58"/>
    </location>
</feature>
<dbReference type="GO" id="GO:0004888">
    <property type="term" value="F:transmembrane signaling receptor activity"/>
    <property type="evidence" value="ECO:0007669"/>
    <property type="project" value="InterPro"/>
</dbReference>
<dbReference type="PANTHER" id="PTHR42058:SF1">
    <property type="entry name" value="G-PROTEIN COUPLED RECEPTORS FAMILY 2 PROFILE 2 DOMAIN-CONTAINING PROTEIN"/>
    <property type="match status" value="1"/>
</dbReference>
<dbReference type="STRING" id="1081109.A0A166UUX3"/>
<dbReference type="InterPro" id="IPR017981">
    <property type="entry name" value="GPCR_2-like_7TM"/>
</dbReference>
<comment type="subcellular location">
    <subcellularLocation>
        <location evidence="1">Membrane</location>
        <topology evidence="1">Multi-pass membrane protein</topology>
    </subcellularLocation>
</comment>
<comment type="caution">
    <text evidence="8">The sequence shown here is derived from an EMBL/GenBank/DDBJ whole genome shotgun (WGS) entry which is preliminary data.</text>
</comment>
<keyword evidence="2 6" id="KW-0812">Transmembrane</keyword>
<feature type="transmembrane region" description="Helical" evidence="6">
    <location>
        <begin position="161"/>
        <end position="183"/>
    </location>
</feature>
<feature type="transmembrane region" description="Helical" evidence="6">
    <location>
        <begin position="229"/>
        <end position="251"/>
    </location>
</feature>
<dbReference type="PROSITE" id="PS50261">
    <property type="entry name" value="G_PROTEIN_RECEP_F2_4"/>
    <property type="match status" value="1"/>
</dbReference>
<gene>
    <name evidence="8" type="ORF">AAL_00459</name>
</gene>
<feature type="transmembrane region" description="Helical" evidence="6">
    <location>
        <begin position="118"/>
        <end position="141"/>
    </location>
</feature>
<feature type="region of interest" description="Disordered" evidence="5">
    <location>
        <begin position="357"/>
        <end position="436"/>
    </location>
</feature>